<proteinExistence type="predicted"/>
<name>A0AB73H489_9XANT</name>
<evidence type="ECO:0000313" key="2">
    <source>
        <dbReference type="EMBL" id="MBB5672701.1"/>
    </source>
</evidence>
<reference evidence="2" key="1">
    <citation type="submission" date="2020-08" db="EMBL/GenBank/DDBJ databases">
        <title>Studying the diversity of plant-associated saprophytic bacteria and their role in host health and plant-pathogen interactions.</title>
        <authorList>
            <person name="Potnis N."/>
        </authorList>
    </citation>
    <scope>NUCLEOTIDE SEQUENCE</scope>
    <source>
        <strain evidence="2">F21</strain>
    </source>
</reference>
<comment type="caution">
    <text evidence="2">The sequence shown here is derived from an EMBL/GenBank/DDBJ whole genome shotgun (WGS) entry which is preliminary data.</text>
</comment>
<dbReference type="EMBL" id="JACIIQ010000032">
    <property type="protein sequence ID" value="MBB5672701.1"/>
    <property type="molecule type" value="Genomic_DNA"/>
</dbReference>
<evidence type="ECO:0000256" key="1">
    <source>
        <dbReference type="SAM" id="MobiDB-lite"/>
    </source>
</evidence>
<accession>A0AB73H489</accession>
<organism evidence="2">
    <name type="scientific">Xanthomonas arboricola</name>
    <dbReference type="NCBI Taxonomy" id="56448"/>
    <lineage>
        <taxon>Bacteria</taxon>
        <taxon>Pseudomonadati</taxon>
        <taxon>Pseudomonadota</taxon>
        <taxon>Gammaproteobacteria</taxon>
        <taxon>Lysobacterales</taxon>
        <taxon>Lysobacteraceae</taxon>
        <taxon>Xanthomonas</taxon>
    </lineage>
</organism>
<protein>
    <submittedName>
        <fullName evidence="2">Uncharacterized protein</fullName>
    </submittedName>
</protein>
<dbReference type="AlphaFoldDB" id="A0AB73H489"/>
<dbReference type="Proteomes" id="UP000528595">
    <property type="component" value="Unassembled WGS sequence"/>
</dbReference>
<sequence length="34" mass="3778">MQTNPNEFTWKEAREMGLDAAPADMVPDEGEPEA</sequence>
<feature type="region of interest" description="Disordered" evidence="1">
    <location>
        <begin position="1"/>
        <end position="34"/>
    </location>
</feature>
<gene>
    <name evidence="2" type="ORF">FHR65_004308</name>
</gene>